<comment type="subcellular location">
    <subcellularLocation>
        <location evidence="1">Membrane</location>
        <topology evidence="1">Multi-pass membrane protein</topology>
    </subcellularLocation>
</comment>
<gene>
    <name evidence="7" type="ORF">TRUGW13939_03943</name>
</gene>
<dbReference type="SUPFAM" id="SSF103473">
    <property type="entry name" value="MFS general substrate transporter"/>
    <property type="match status" value="1"/>
</dbReference>
<dbReference type="InterPro" id="IPR020846">
    <property type="entry name" value="MFS_dom"/>
</dbReference>
<feature type="transmembrane region" description="Helical" evidence="5">
    <location>
        <begin position="303"/>
        <end position="323"/>
    </location>
</feature>
<accession>A0A7H8QSL4</accession>
<keyword evidence="8" id="KW-1185">Reference proteome</keyword>
<feature type="transmembrane region" description="Helical" evidence="5">
    <location>
        <begin position="344"/>
        <end position="365"/>
    </location>
</feature>
<keyword evidence="4 5" id="KW-0472">Membrane</keyword>
<proteinExistence type="predicted"/>
<dbReference type="Pfam" id="PF07690">
    <property type="entry name" value="MFS_1"/>
    <property type="match status" value="1"/>
</dbReference>
<name>A0A7H8QSL4_TALRU</name>
<dbReference type="PANTHER" id="PTHR23502:SF181">
    <property type="entry name" value="MAJOR FACILITATOR SUPERFAMILY (MFS) PROFILE DOMAIN-CONTAINING PROTEIN"/>
    <property type="match status" value="1"/>
</dbReference>
<feature type="transmembrane region" description="Helical" evidence="5">
    <location>
        <begin position="160"/>
        <end position="182"/>
    </location>
</feature>
<dbReference type="Gene3D" id="1.20.1250.20">
    <property type="entry name" value="MFS general substrate transporter like domains"/>
    <property type="match status" value="1"/>
</dbReference>
<dbReference type="PANTHER" id="PTHR23502">
    <property type="entry name" value="MAJOR FACILITATOR SUPERFAMILY"/>
    <property type="match status" value="1"/>
</dbReference>
<evidence type="ECO:0000259" key="6">
    <source>
        <dbReference type="PROSITE" id="PS50850"/>
    </source>
</evidence>
<dbReference type="GO" id="GO:0022857">
    <property type="term" value="F:transmembrane transporter activity"/>
    <property type="evidence" value="ECO:0007669"/>
    <property type="project" value="InterPro"/>
</dbReference>
<keyword evidence="3 5" id="KW-1133">Transmembrane helix</keyword>
<feature type="transmembrane region" description="Helical" evidence="5">
    <location>
        <begin position="268"/>
        <end position="291"/>
    </location>
</feature>
<evidence type="ECO:0000313" key="7">
    <source>
        <dbReference type="EMBL" id="QKX56836.1"/>
    </source>
</evidence>
<dbReference type="GeneID" id="55991445"/>
<evidence type="ECO:0000256" key="5">
    <source>
        <dbReference type="SAM" id="Phobius"/>
    </source>
</evidence>
<feature type="transmembrane region" description="Helical" evidence="5">
    <location>
        <begin position="371"/>
        <end position="393"/>
    </location>
</feature>
<sequence>MAVLPPRRDRNELLLLPQPSQDPRDPLNWKPWLKFMVLAEISLLSFLSLLSAALITPNFELLSRYLDRPMGQTVYVTSMFLLSAGLSSIFWNPISNVYGRRPVYIITVLIGLLMSVASGKATSYGPLLAFRCLNGFFGGVPAGLGNAVVADLFFTHERGLYMGIYTVMYITGGHIAPIIGGYIEDAISWRWCFYIPAIITAVVWLVYVLTVPETLYPRSMSQAQPQLLRTWTQNMTLQGRANPAGQLRLIDFFRPFQMLKYPSVLLPSLYYAVAFAHGSILFIISSAQLFAANYGYEARRTGLLLGIPITVGSVLGELMSGGFSDWISERRSLARGKRIPEDRLLVIVPSFILIPLGIIIEGVCLQNRTHFMGVAMGIATASFGLQVATTVVYTYTSECYKPQSPEIGSIINFIRQMVSFGMSFYALPFVAAIGVQNAWIVMAFIVVVFFLPLIPLYLWGGKWRERLRYPAFNYDL</sequence>
<dbReference type="InterPro" id="IPR036259">
    <property type="entry name" value="MFS_trans_sf"/>
</dbReference>
<protein>
    <recommendedName>
        <fullName evidence="6">Major facilitator superfamily (MFS) profile domain-containing protein</fullName>
    </recommendedName>
</protein>
<feature type="transmembrane region" description="Helical" evidence="5">
    <location>
        <begin position="103"/>
        <end position="122"/>
    </location>
</feature>
<dbReference type="OrthoDB" id="2585655at2759"/>
<feature type="transmembrane region" description="Helical" evidence="5">
    <location>
        <begin position="439"/>
        <end position="459"/>
    </location>
</feature>
<feature type="transmembrane region" description="Helical" evidence="5">
    <location>
        <begin position="32"/>
        <end position="54"/>
    </location>
</feature>
<dbReference type="Proteomes" id="UP000509510">
    <property type="component" value="Chromosome II"/>
</dbReference>
<dbReference type="InterPro" id="IPR011701">
    <property type="entry name" value="MFS"/>
</dbReference>
<dbReference type="PROSITE" id="PS50850">
    <property type="entry name" value="MFS"/>
    <property type="match status" value="1"/>
</dbReference>
<evidence type="ECO:0000256" key="4">
    <source>
        <dbReference type="ARBA" id="ARBA00023136"/>
    </source>
</evidence>
<dbReference type="AlphaFoldDB" id="A0A7H8QSL4"/>
<evidence type="ECO:0000256" key="3">
    <source>
        <dbReference type="ARBA" id="ARBA00022989"/>
    </source>
</evidence>
<evidence type="ECO:0000313" key="8">
    <source>
        <dbReference type="Proteomes" id="UP000509510"/>
    </source>
</evidence>
<feature type="domain" description="Major facilitator superfamily (MFS) profile" evidence="6">
    <location>
        <begin position="37"/>
        <end position="455"/>
    </location>
</feature>
<evidence type="ECO:0000256" key="1">
    <source>
        <dbReference type="ARBA" id="ARBA00004141"/>
    </source>
</evidence>
<feature type="transmembrane region" description="Helical" evidence="5">
    <location>
        <begin position="413"/>
        <end position="433"/>
    </location>
</feature>
<dbReference type="KEGG" id="trg:TRUGW13939_03943"/>
<feature type="transmembrane region" description="Helical" evidence="5">
    <location>
        <begin position="74"/>
        <end position="91"/>
    </location>
</feature>
<organism evidence="7 8">
    <name type="scientific">Talaromyces rugulosus</name>
    <name type="common">Penicillium rugulosum</name>
    <dbReference type="NCBI Taxonomy" id="121627"/>
    <lineage>
        <taxon>Eukaryota</taxon>
        <taxon>Fungi</taxon>
        <taxon>Dikarya</taxon>
        <taxon>Ascomycota</taxon>
        <taxon>Pezizomycotina</taxon>
        <taxon>Eurotiomycetes</taxon>
        <taxon>Eurotiomycetidae</taxon>
        <taxon>Eurotiales</taxon>
        <taxon>Trichocomaceae</taxon>
        <taxon>Talaromyces</taxon>
        <taxon>Talaromyces sect. Islandici</taxon>
    </lineage>
</organism>
<dbReference type="EMBL" id="CP055899">
    <property type="protein sequence ID" value="QKX56836.1"/>
    <property type="molecule type" value="Genomic_DNA"/>
</dbReference>
<evidence type="ECO:0000256" key="2">
    <source>
        <dbReference type="ARBA" id="ARBA00022692"/>
    </source>
</evidence>
<feature type="transmembrane region" description="Helical" evidence="5">
    <location>
        <begin position="128"/>
        <end position="153"/>
    </location>
</feature>
<feature type="transmembrane region" description="Helical" evidence="5">
    <location>
        <begin position="188"/>
        <end position="210"/>
    </location>
</feature>
<reference evidence="8" key="1">
    <citation type="submission" date="2020-06" db="EMBL/GenBank/DDBJ databases">
        <title>A chromosome-scale genome assembly of Talaromyces rugulosus W13939.</title>
        <authorList>
            <person name="Wang B."/>
            <person name="Guo L."/>
            <person name="Ye K."/>
            <person name="Wang L."/>
        </authorList>
    </citation>
    <scope>NUCLEOTIDE SEQUENCE [LARGE SCALE GENOMIC DNA]</scope>
    <source>
        <strain evidence="8">W13939</strain>
    </source>
</reference>
<keyword evidence="2 5" id="KW-0812">Transmembrane</keyword>
<dbReference type="RefSeq" id="XP_035343014.1">
    <property type="nucleotide sequence ID" value="XM_035487121.1"/>
</dbReference>
<dbReference type="GO" id="GO:0005886">
    <property type="term" value="C:plasma membrane"/>
    <property type="evidence" value="ECO:0007669"/>
    <property type="project" value="TreeGrafter"/>
</dbReference>